<feature type="region of interest" description="Disordered" evidence="1">
    <location>
        <begin position="93"/>
        <end position="120"/>
    </location>
</feature>
<dbReference type="EMBL" id="PKFP01000006">
    <property type="protein sequence ID" value="PVH16978.1"/>
    <property type="molecule type" value="Genomic_DNA"/>
</dbReference>
<name>A0A2V1AGB8_9ASCO</name>
<evidence type="ECO:0000313" key="2">
    <source>
        <dbReference type="EMBL" id="PVH16978.1"/>
    </source>
</evidence>
<evidence type="ECO:0000313" key="3">
    <source>
        <dbReference type="Proteomes" id="UP000244406"/>
    </source>
</evidence>
<sequence length="120" mass="12927">MSLNTAETDSAPAQVNETVPLEDLEASTQVHVCPDPVTSQCGKQVKEDSDDTGDFEDDKIEEDESEEKPQEAKAQVSPETICDVTAVQQVMVGTPAEPIDENQSSGKYQPTTGLHEGYEG</sequence>
<dbReference type="VEuPathDB" id="FungiDB:CXQ87_004536"/>
<feature type="compositionally biased region" description="Polar residues" evidence="1">
    <location>
        <begin position="101"/>
        <end position="112"/>
    </location>
</feature>
<accession>A0A2V1AGB8</accession>
<dbReference type="Proteomes" id="UP000244406">
    <property type="component" value="Unassembled WGS sequence"/>
</dbReference>
<feature type="compositionally biased region" description="Acidic residues" evidence="1">
    <location>
        <begin position="48"/>
        <end position="66"/>
    </location>
</feature>
<gene>
    <name evidence="2" type="ORF">CXQ87_004536</name>
</gene>
<feature type="region of interest" description="Disordered" evidence="1">
    <location>
        <begin position="1"/>
        <end position="80"/>
    </location>
</feature>
<keyword evidence="3" id="KW-1185">Reference proteome</keyword>
<evidence type="ECO:0000256" key="1">
    <source>
        <dbReference type="SAM" id="MobiDB-lite"/>
    </source>
</evidence>
<comment type="caution">
    <text evidence="2">The sequence shown here is derived from an EMBL/GenBank/DDBJ whole genome shotgun (WGS) entry which is preliminary data.</text>
</comment>
<dbReference type="RefSeq" id="XP_025337918.1">
    <property type="nucleotide sequence ID" value="XM_025482975.1"/>
</dbReference>
<organism evidence="2 3">
    <name type="scientific">Candidozyma duobushaemuli</name>
    <dbReference type="NCBI Taxonomy" id="1231522"/>
    <lineage>
        <taxon>Eukaryota</taxon>
        <taxon>Fungi</taxon>
        <taxon>Dikarya</taxon>
        <taxon>Ascomycota</taxon>
        <taxon>Saccharomycotina</taxon>
        <taxon>Pichiomycetes</taxon>
        <taxon>Metschnikowiaceae</taxon>
        <taxon>Candidozyma</taxon>
    </lineage>
</organism>
<feature type="compositionally biased region" description="Polar residues" evidence="1">
    <location>
        <begin position="1"/>
        <end position="17"/>
    </location>
</feature>
<protein>
    <submittedName>
        <fullName evidence="2">Uncharacterized protein</fullName>
    </submittedName>
</protein>
<reference evidence="2 3" key="1">
    <citation type="submission" date="2017-12" db="EMBL/GenBank/DDBJ databases">
        <title>Genome Sequence of the Amphotericin B-resistant Candida duobushaemulonii strain, B09383.</title>
        <authorList>
            <person name="Chow N.A."/>
            <person name="Gade L."/>
            <person name="Batra D."/>
            <person name="Rowe L.A."/>
            <person name="Loparev V.N."/>
            <person name="Litvintseva A.P."/>
        </authorList>
    </citation>
    <scope>NUCLEOTIDE SEQUENCE [LARGE SCALE GENOMIC DNA]</scope>
    <source>
        <strain evidence="2 3">B09383</strain>
    </source>
</reference>
<dbReference type="GeneID" id="37004535"/>
<dbReference type="AlphaFoldDB" id="A0A2V1AGB8"/>
<proteinExistence type="predicted"/>